<dbReference type="PROSITE" id="PS00253">
    <property type="entry name" value="INTERLEUKIN_1"/>
    <property type="match status" value="1"/>
</dbReference>
<comment type="caution">
    <text evidence="16">The sequence shown here is derived from an EMBL/GenBank/DDBJ whole genome shotgun (WGS) entry which is preliminary data.</text>
</comment>
<dbReference type="EMBL" id="BAAFST010000002">
    <property type="protein sequence ID" value="GAB1286888.1"/>
    <property type="molecule type" value="Genomic_DNA"/>
</dbReference>
<feature type="region of interest" description="Disordered" evidence="14">
    <location>
        <begin position="393"/>
        <end position="414"/>
    </location>
</feature>
<dbReference type="InterPro" id="IPR013783">
    <property type="entry name" value="Ig-like_fold"/>
</dbReference>
<dbReference type="InterPro" id="IPR003502">
    <property type="entry name" value="IL-1_propep"/>
</dbReference>
<evidence type="ECO:0000256" key="9">
    <source>
        <dbReference type="ARBA" id="ARBA00023157"/>
    </source>
</evidence>
<accession>A0ABQ0EIF3</accession>
<dbReference type="PRINTS" id="PR01359">
    <property type="entry name" value="INTRLEUKIN1B"/>
</dbReference>
<dbReference type="SUPFAM" id="SSF48726">
    <property type="entry name" value="Immunoglobulin"/>
    <property type="match status" value="4"/>
</dbReference>
<dbReference type="Pfam" id="PF00340">
    <property type="entry name" value="IL1"/>
    <property type="match status" value="1"/>
</dbReference>
<evidence type="ECO:0000256" key="5">
    <source>
        <dbReference type="ARBA" id="ARBA00022490"/>
    </source>
</evidence>
<dbReference type="Pfam" id="PF08205">
    <property type="entry name" value="C2-set_2"/>
    <property type="match status" value="1"/>
</dbReference>
<evidence type="ECO:0000256" key="1">
    <source>
        <dbReference type="ARBA" id="ARBA00004479"/>
    </source>
</evidence>
<evidence type="ECO:0000313" key="16">
    <source>
        <dbReference type="EMBL" id="GAB1286888.1"/>
    </source>
</evidence>
<keyword evidence="12 13" id="KW-0497">Mitogen</keyword>
<dbReference type="InterPro" id="IPR013162">
    <property type="entry name" value="CD80_C2-set"/>
</dbReference>
<dbReference type="PRINTS" id="PR00264">
    <property type="entry name" value="INTERLEUKIN1"/>
</dbReference>
<evidence type="ECO:0000256" key="14">
    <source>
        <dbReference type="SAM" id="MobiDB-lite"/>
    </source>
</evidence>
<dbReference type="CDD" id="cd23296">
    <property type="entry name" value="beta-trefoil_IL1B"/>
    <property type="match status" value="1"/>
</dbReference>
<keyword evidence="7 13" id="KW-0964">Secreted</keyword>
<gene>
    <name evidence="16" type="ORF">APTSU1_000211800</name>
</gene>
<dbReference type="PROSITE" id="PS50835">
    <property type="entry name" value="IG_LIKE"/>
    <property type="match status" value="2"/>
</dbReference>
<dbReference type="PANTHER" id="PTHR19971">
    <property type="entry name" value="SIGNAL-REGULATORY PROTEIN BETA"/>
    <property type="match status" value="1"/>
</dbReference>
<keyword evidence="11 13" id="KW-0395">Inflammatory response</keyword>
<protein>
    <recommendedName>
        <fullName evidence="13">Interleukin-1</fullName>
    </recommendedName>
</protein>
<dbReference type="InterPro" id="IPR008996">
    <property type="entry name" value="IL1/FGF"/>
</dbReference>
<dbReference type="InterPro" id="IPR000975">
    <property type="entry name" value="IL-1_fam"/>
</dbReference>
<keyword evidence="6 13" id="KW-0202">Cytokine</keyword>
<dbReference type="Pfam" id="PF07654">
    <property type="entry name" value="C1-set"/>
    <property type="match status" value="2"/>
</dbReference>
<evidence type="ECO:0000256" key="13">
    <source>
        <dbReference type="RuleBase" id="RU003753"/>
    </source>
</evidence>
<evidence type="ECO:0000256" key="7">
    <source>
        <dbReference type="ARBA" id="ARBA00022525"/>
    </source>
</evidence>
<proteinExistence type="inferred from homology"/>
<feature type="domain" description="Ig-like" evidence="15">
    <location>
        <begin position="287"/>
        <end position="374"/>
    </location>
</feature>
<dbReference type="InterPro" id="IPR003597">
    <property type="entry name" value="Ig_C1-set"/>
</dbReference>
<evidence type="ECO:0000256" key="3">
    <source>
        <dbReference type="ARBA" id="ARBA00004613"/>
    </source>
</evidence>
<dbReference type="SMART" id="SM00407">
    <property type="entry name" value="IGc1"/>
    <property type="match status" value="2"/>
</dbReference>
<evidence type="ECO:0000256" key="10">
    <source>
        <dbReference type="ARBA" id="ARBA00023180"/>
    </source>
</evidence>
<dbReference type="InterPro" id="IPR036179">
    <property type="entry name" value="Ig-like_dom_sf"/>
</dbReference>
<evidence type="ECO:0000259" key="15">
    <source>
        <dbReference type="PROSITE" id="PS50835"/>
    </source>
</evidence>
<dbReference type="Gene3D" id="2.60.40.10">
    <property type="entry name" value="Immunoglobulins"/>
    <property type="match status" value="4"/>
</dbReference>
<keyword evidence="9" id="KW-1015">Disulfide bond</keyword>
<comment type="subunit">
    <text evidence="13">Monomer.</text>
</comment>
<keyword evidence="5" id="KW-0963">Cytoplasm</keyword>
<dbReference type="Proteomes" id="UP001623349">
    <property type="component" value="Unassembled WGS sequence"/>
</dbReference>
<organism evidence="16 17">
    <name type="scientific">Apodemus speciosus</name>
    <name type="common">Large Japanese field mouse</name>
    <dbReference type="NCBI Taxonomy" id="105296"/>
    <lineage>
        <taxon>Eukaryota</taxon>
        <taxon>Metazoa</taxon>
        <taxon>Chordata</taxon>
        <taxon>Craniata</taxon>
        <taxon>Vertebrata</taxon>
        <taxon>Euteleostomi</taxon>
        <taxon>Mammalia</taxon>
        <taxon>Eutheria</taxon>
        <taxon>Euarchontoglires</taxon>
        <taxon>Glires</taxon>
        <taxon>Rodentia</taxon>
        <taxon>Myomorpha</taxon>
        <taxon>Muroidea</taxon>
        <taxon>Muridae</taxon>
        <taxon>Murinae</taxon>
        <taxon>Apodemus</taxon>
    </lineage>
</organism>
<dbReference type="InterPro" id="IPR007110">
    <property type="entry name" value="Ig-like_dom"/>
</dbReference>
<dbReference type="SMART" id="SM00125">
    <property type="entry name" value="IL1"/>
    <property type="match status" value="1"/>
</dbReference>
<reference evidence="16 17" key="1">
    <citation type="submission" date="2024-08" db="EMBL/GenBank/DDBJ databases">
        <title>The draft genome of Apodemus speciosus.</title>
        <authorList>
            <person name="Nabeshima K."/>
            <person name="Suzuki S."/>
            <person name="Onuma M."/>
        </authorList>
    </citation>
    <scope>NUCLEOTIDE SEQUENCE [LARGE SCALE GENOMIC DNA]</scope>
    <source>
        <strain evidence="16">IB14-021</strain>
    </source>
</reference>
<dbReference type="Gene3D" id="2.80.10.50">
    <property type="match status" value="1"/>
</dbReference>
<evidence type="ECO:0000256" key="2">
    <source>
        <dbReference type="ARBA" id="ARBA00004496"/>
    </source>
</evidence>
<dbReference type="SUPFAM" id="SSF50353">
    <property type="entry name" value="Cytokine"/>
    <property type="match status" value="1"/>
</dbReference>
<dbReference type="Pfam" id="PF02394">
    <property type="entry name" value="IL1_propep"/>
    <property type="match status" value="1"/>
</dbReference>
<dbReference type="PRINTS" id="PR01357">
    <property type="entry name" value="INTRLEUKN1AB"/>
</dbReference>
<evidence type="ECO:0000256" key="12">
    <source>
        <dbReference type="ARBA" id="ARBA00023246"/>
    </source>
</evidence>
<dbReference type="InterPro" id="IPR051755">
    <property type="entry name" value="Ig-like_CS_Receptor"/>
</dbReference>
<evidence type="ECO:0000256" key="11">
    <source>
        <dbReference type="ARBA" id="ARBA00023198"/>
    </source>
</evidence>
<feature type="domain" description="Ig-like" evidence="15">
    <location>
        <begin position="79"/>
        <end position="173"/>
    </location>
</feature>
<comment type="similarity">
    <text evidence="4 13">Belongs to the IL-1 family.</text>
</comment>
<keyword evidence="8 13" id="KW-0666">Pyrogen</keyword>
<comment type="subcellular location">
    <subcellularLocation>
        <location evidence="2">Cytoplasm</location>
    </subcellularLocation>
    <subcellularLocation>
        <location evidence="1">Membrane</location>
        <topology evidence="1">Single-pass type I membrane protein</topology>
    </subcellularLocation>
    <subcellularLocation>
        <location evidence="3 13">Secreted</location>
    </subcellularLocation>
</comment>
<dbReference type="InterPro" id="IPR020877">
    <property type="entry name" value="IL-1_CS"/>
</dbReference>
<name>A0ABQ0EIF3_APOSI</name>
<evidence type="ECO:0000256" key="4">
    <source>
        <dbReference type="ARBA" id="ARBA00010448"/>
    </source>
</evidence>
<evidence type="ECO:0000256" key="8">
    <source>
        <dbReference type="ARBA" id="ARBA00022620"/>
    </source>
</evidence>
<evidence type="ECO:0000256" key="6">
    <source>
        <dbReference type="ARBA" id="ARBA00022514"/>
    </source>
</evidence>
<sequence length="702" mass="79757">MGSRNLSVDWLKNNYEHPASTSDLAVHDNNDSYSVTSKAWVSLTKQDILSQITCKVTHGDLKEPLQMTINLSQVLRVIPTVTITTEPPEIQDHAHQRVNLTCHINHFYPQDMHLIWAKNGHKILTVELPQATRNSDGTYSLQHTLQEDAILDKTNFVCLVIQDDQPPVEKHITLGAPKKVKGRKDYSHHLEGPTRRFTPGASIQLKYTSSELPTSHVTVAWFKNNHSILQTQTSILSSGETYNVTSTVQVPLESDDILSLVLCLVQHKSLVVFQKVIYLGQYLHVPPAVRVSQSSSVSNLVAVTCHVQRFYPQDIYLTWLEDCHVIRRIEQPTPKRNEDGSYTLEISQLVNTSVHRSDQVLTCKVEHEEQPPIQESKFREIYPRFCGFPSMPQDTSGEKNYKTREGKPVDNKPCGGSRHNRLIWDLSGQVPEAAMATVPELTCEMTPFDSDENDLFFEVDGPQKMKGCFQAFDLGYPDESIQLQISQEHINKSFRQAVSVIVAVEKLWQLPVSCPRALQDEDLRTFFSFIFEEEPVLCDPWDSEDMLLCDGPIRQLHCRLRDEQQKSLVLSDPCELKALHLNGQNINQQVVFSMSFVHGETSNNKIPVVLGLRGKNLYLSCIMKDGTPTLQLESVDPKQYPKKKMEKRFVFNKTEVKSKVEFESAQFPNWYISTSQAEHKPVFLGNNSGQDIVDFTMEPVSS</sequence>
<feature type="compositionally biased region" description="Basic and acidic residues" evidence="14">
    <location>
        <begin position="396"/>
        <end position="410"/>
    </location>
</feature>
<keyword evidence="17" id="KW-1185">Reference proteome</keyword>
<keyword evidence="10" id="KW-0325">Glycoprotein</keyword>
<evidence type="ECO:0000313" key="17">
    <source>
        <dbReference type="Proteomes" id="UP001623349"/>
    </source>
</evidence>